<sequence length="451" mass="50476">MSAMSKTTLAPVSIALPEAAHGGSAFTSGHNSLNGSSTDLEKTGSSSEKSLEGALAADIAVIRQEEERDYHRQNKYINGTMIWAHQIWWIIVAAANVPVYIYMAHNEHRPQIVDWIAHAALINLMIVVLVRNELLLAAAYYSFNYIPFRRFYFHRMLHSIGGLHVGGAFATFIWITTYTVELGKHTPLDTPMNRALFATAVLLPVGIAVMIIFALRPLRERFHNAWEYTHRFVGWTLVADLVAHLGVKAALLPKARDLFRTALPYFVIVIVISIFYVWFTVTKSKVKIVANKSVAIVKFPGNPTLADGTFARISRNWWQWHAFSVALSDHSNPDQPEFSLIVGRAGDWTNGLIGDSIAGSAPERLYIRGNHRETYGEEVWGAVESNLPPNQIQLHDTGKQGRPDVKELIIEAAKKHEAEAVFIVSNDPYTLMVMNICWRIGIRCYGATRDS</sequence>
<dbReference type="PANTHER" id="PTHR33927">
    <property type="entry name" value="TRANSMEMBRANE PROTEIN"/>
    <property type="match status" value="1"/>
</dbReference>
<dbReference type="PANTHER" id="PTHR33927:SF1">
    <property type="entry name" value="TRANSMEMBRANE PROTEIN"/>
    <property type="match status" value="1"/>
</dbReference>
<dbReference type="AlphaFoldDB" id="M5C7X3"/>
<dbReference type="EMBL" id="CAOJ01014138">
    <property type="protein sequence ID" value="CCO35145.1"/>
    <property type="molecule type" value="Genomic_DNA"/>
</dbReference>
<keyword evidence="2" id="KW-0812">Transmembrane</keyword>
<feature type="transmembrane region" description="Helical" evidence="2">
    <location>
        <begin position="262"/>
        <end position="279"/>
    </location>
</feature>
<evidence type="ECO:0000313" key="3">
    <source>
        <dbReference type="EMBL" id="CCO35145.1"/>
    </source>
</evidence>
<feature type="transmembrane region" description="Helical" evidence="2">
    <location>
        <begin position="195"/>
        <end position="215"/>
    </location>
</feature>
<feature type="transmembrane region" description="Helical" evidence="2">
    <location>
        <begin position="155"/>
        <end position="175"/>
    </location>
</feature>
<reference evidence="3 4" key="1">
    <citation type="journal article" date="2013" name="J. Biotechnol.">
        <title>Establishment and interpretation of the genome sequence of the phytopathogenic fungus Rhizoctonia solani AG1-IB isolate 7/3/14.</title>
        <authorList>
            <person name="Wibberg D.W."/>
            <person name="Jelonek L.J."/>
            <person name="Rupp O.R."/>
            <person name="Hennig M.H."/>
            <person name="Eikmeyer F.E."/>
            <person name="Goesmann A.G."/>
            <person name="Hartmann A.H."/>
            <person name="Borriss R.B."/>
            <person name="Grosch R.G."/>
            <person name="Puehler A.P."/>
            <person name="Schlueter A.S."/>
        </authorList>
    </citation>
    <scope>NUCLEOTIDE SEQUENCE [LARGE SCALE GENOMIC DNA]</scope>
    <source>
        <strain evidence="4">AG1-IB / isolate 7/3/14</strain>
    </source>
</reference>
<protein>
    <submittedName>
        <fullName evidence="3">Uncharacterized protein</fullName>
    </submittedName>
</protein>
<gene>
    <name evidence="3" type="ORF">BN14_09260</name>
</gene>
<feature type="transmembrane region" description="Helical" evidence="2">
    <location>
        <begin position="82"/>
        <end position="103"/>
    </location>
</feature>
<organism evidence="3 4">
    <name type="scientific">Thanatephorus cucumeris (strain AG1-IB / isolate 7/3/14)</name>
    <name type="common">Lettuce bottom rot fungus</name>
    <name type="synonym">Rhizoctonia solani</name>
    <dbReference type="NCBI Taxonomy" id="1108050"/>
    <lineage>
        <taxon>Eukaryota</taxon>
        <taxon>Fungi</taxon>
        <taxon>Dikarya</taxon>
        <taxon>Basidiomycota</taxon>
        <taxon>Agaricomycotina</taxon>
        <taxon>Agaricomycetes</taxon>
        <taxon>Cantharellales</taxon>
        <taxon>Ceratobasidiaceae</taxon>
        <taxon>Rhizoctonia</taxon>
        <taxon>Rhizoctonia solani AG-1</taxon>
    </lineage>
</organism>
<feature type="transmembrane region" description="Helical" evidence="2">
    <location>
        <begin position="115"/>
        <end position="143"/>
    </location>
</feature>
<dbReference type="HOGENOM" id="CLU_005562_3_0_1"/>
<comment type="caution">
    <text evidence="3">The sequence shown here is derived from an EMBL/GenBank/DDBJ whole genome shotgun (WGS) entry which is preliminary data.</text>
</comment>
<feature type="region of interest" description="Disordered" evidence="1">
    <location>
        <begin position="27"/>
        <end position="49"/>
    </location>
</feature>
<name>M5C7X3_THACB</name>
<feature type="compositionally biased region" description="Polar residues" evidence="1">
    <location>
        <begin position="27"/>
        <end position="48"/>
    </location>
</feature>
<keyword evidence="2" id="KW-0472">Membrane</keyword>
<dbReference type="Proteomes" id="UP000012065">
    <property type="component" value="Unassembled WGS sequence"/>
</dbReference>
<dbReference type="InterPro" id="IPR052979">
    <property type="entry name" value="Adenylate-forming_domain"/>
</dbReference>
<evidence type="ECO:0000256" key="1">
    <source>
        <dbReference type="SAM" id="MobiDB-lite"/>
    </source>
</evidence>
<evidence type="ECO:0000313" key="4">
    <source>
        <dbReference type="Proteomes" id="UP000012065"/>
    </source>
</evidence>
<evidence type="ECO:0000256" key="2">
    <source>
        <dbReference type="SAM" id="Phobius"/>
    </source>
</evidence>
<keyword evidence="2" id="KW-1133">Transmembrane helix</keyword>
<proteinExistence type="predicted"/>
<accession>M5C7X3</accession>